<organism evidence="1 2">
    <name type="scientific">Sweet potato vein clearing virus</name>
    <dbReference type="NCBI Taxonomy" id="995049"/>
    <lineage>
        <taxon>Viruses</taxon>
        <taxon>Riboviria</taxon>
        <taxon>Pararnavirae</taxon>
        <taxon>Artverviricota</taxon>
        <taxon>Revtraviricetes</taxon>
        <taxon>Ortervirales</taxon>
        <taxon>Caulimoviridae</taxon>
        <taxon>Solendovirus</taxon>
        <taxon>Solendovirus venaipomeae</taxon>
    </lineage>
</organism>
<reference evidence="1 2" key="1">
    <citation type="journal article" date="2011" name="J. Gen. Virol.">
        <title>Distinct cavemoviruses interact synergistically with sweet potato chlorotic stunt virus (genus Crinivirus) in cultivated sweet potato.</title>
        <authorList>
            <person name="Cuellar W.J."/>
            <person name="De Souza J."/>
            <person name="Barrantes I."/>
            <person name="Fuentes S."/>
            <person name="Kreuze J.F."/>
        </authorList>
    </citation>
    <scope>NUCLEOTIDE SEQUENCE [LARGE SCALE GENOMIC DNA]</scope>
    <source>
        <strain evidence="1 2">Dom1</strain>
    </source>
</reference>
<dbReference type="EMBL" id="HQ694979">
    <property type="protein sequence ID" value="ADZ45060.1"/>
    <property type="molecule type" value="Genomic_DNA"/>
</dbReference>
<dbReference type="Proteomes" id="UP000204449">
    <property type="component" value="Segment"/>
</dbReference>
<protein>
    <submittedName>
        <fullName evidence="1">Uncharacterized protein</fullName>
    </submittedName>
</protein>
<name>F2XXY9_9VIRU</name>
<evidence type="ECO:0000313" key="2">
    <source>
        <dbReference type="Proteomes" id="UP000204449"/>
    </source>
</evidence>
<keyword evidence="2" id="KW-1185">Reference proteome</keyword>
<dbReference type="KEGG" id="vg:10323948"/>
<dbReference type="RefSeq" id="YP_004300270.1">
    <property type="nucleotide sequence ID" value="NC_015228.1"/>
</dbReference>
<dbReference type="GeneID" id="10323948"/>
<accession>F2XXY9</accession>
<evidence type="ECO:0000313" key="1">
    <source>
        <dbReference type="EMBL" id="ADZ45060.1"/>
    </source>
</evidence>
<proteinExistence type="predicted"/>
<sequence length="159" mass="18354">MTEFKDKSVELRKYNIDAVNLPSESFKRWPYESMTYAEFIPFLVTGVYGQQSEKMLNWTNLAIFELLKRTDKLKINELNQALLEKDESKIIDAIGKLPTEVAKIIKENRDIVGQLQLPIEVQVARLTTKLEKIEKSLEKISMILGIIEQDKVESSYTKG</sequence>